<dbReference type="InterPro" id="IPR009057">
    <property type="entry name" value="Homeodomain-like_sf"/>
</dbReference>
<dbReference type="RefSeq" id="WP_022582429.1">
    <property type="nucleotide sequence ID" value="NZ_FNQC01000058.1"/>
</dbReference>
<sequence>MANRNQFKMSIAQRRVRNFSESFKIEKVRELESGVVRICELVREYEITDSTVRRWRAKYGKMKKKAERLIVETDSDTKKLLELQKQVANLERVVGQKQIMIDFQDKMIALAEEHYKIDIKKNFSTQPSTTTGKTGKR</sequence>
<name>A0A1H3UDU9_9BACT</name>
<protein>
    <submittedName>
        <fullName evidence="1">Transposase</fullName>
    </submittedName>
</protein>
<dbReference type="Proteomes" id="UP000199663">
    <property type="component" value="Unassembled WGS sequence"/>
</dbReference>
<proteinExistence type="predicted"/>
<dbReference type="InterPro" id="IPR036388">
    <property type="entry name" value="WH-like_DNA-bd_sf"/>
</dbReference>
<organism evidence="1 2">
    <name type="scientific">Rhodonellum ikkaensis</name>
    <dbReference type="NCBI Taxonomy" id="336829"/>
    <lineage>
        <taxon>Bacteria</taxon>
        <taxon>Pseudomonadati</taxon>
        <taxon>Bacteroidota</taxon>
        <taxon>Cytophagia</taxon>
        <taxon>Cytophagales</taxon>
        <taxon>Cytophagaceae</taxon>
        <taxon>Rhodonellum</taxon>
    </lineage>
</organism>
<reference evidence="1 2" key="1">
    <citation type="submission" date="2016-10" db="EMBL/GenBank/DDBJ databases">
        <authorList>
            <person name="Varghese N."/>
            <person name="Submissions S."/>
        </authorList>
    </citation>
    <scope>NUCLEOTIDE SEQUENCE [LARGE SCALE GENOMIC DNA]</scope>
    <source>
        <strain evidence="1 2">DSM 17997</strain>
    </source>
</reference>
<evidence type="ECO:0000313" key="2">
    <source>
        <dbReference type="Proteomes" id="UP000199663"/>
    </source>
</evidence>
<accession>A0A1H3UDU9</accession>
<dbReference type="SUPFAM" id="SSF46689">
    <property type="entry name" value="Homeodomain-like"/>
    <property type="match status" value="1"/>
</dbReference>
<comment type="caution">
    <text evidence="1">The sequence shown here is derived from an EMBL/GenBank/DDBJ whole genome shotgun (WGS) entry which is preliminary data.</text>
</comment>
<dbReference type="Pfam" id="PF01527">
    <property type="entry name" value="HTH_Tnp_1"/>
    <property type="match status" value="1"/>
</dbReference>
<dbReference type="EMBL" id="FNQC01000058">
    <property type="protein sequence ID" value="SDZ60211.1"/>
    <property type="molecule type" value="Genomic_DNA"/>
</dbReference>
<dbReference type="Gene3D" id="1.10.10.10">
    <property type="entry name" value="Winged helix-like DNA-binding domain superfamily/Winged helix DNA-binding domain"/>
    <property type="match status" value="1"/>
</dbReference>
<dbReference type="InterPro" id="IPR002514">
    <property type="entry name" value="Transposase_8"/>
</dbReference>
<keyword evidence="2" id="KW-1185">Reference proteome</keyword>
<gene>
    <name evidence="1" type="ORF">SAMN05444412_1582</name>
</gene>
<evidence type="ECO:0000313" key="1">
    <source>
        <dbReference type="EMBL" id="SDZ60211.1"/>
    </source>
</evidence>